<accession>K0S827</accession>
<organism evidence="2 3">
    <name type="scientific">Thalassiosira oceanica</name>
    <name type="common">Marine diatom</name>
    <dbReference type="NCBI Taxonomy" id="159749"/>
    <lineage>
        <taxon>Eukaryota</taxon>
        <taxon>Sar</taxon>
        <taxon>Stramenopiles</taxon>
        <taxon>Ochrophyta</taxon>
        <taxon>Bacillariophyta</taxon>
        <taxon>Coscinodiscophyceae</taxon>
        <taxon>Thalassiosirophycidae</taxon>
        <taxon>Thalassiosirales</taxon>
        <taxon>Thalassiosiraceae</taxon>
        <taxon>Thalassiosira</taxon>
    </lineage>
</organism>
<evidence type="ECO:0000256" key="1">
    <source>
        <dbReference type="SAM" id="MobiDB-lite"/>
    </source>
</evidence>
<feature type="non-terminal residue" evidence="2">
    <location>
        <position position="1"/>
    </location>
</feature>
<keyword evidence="3" id="KW-1185">Reference proteome</keyword>
<feature type="compositionally biased region" description="Basic and acidic residues" evidence="1">
    <location>
        <begin position="1"/>
        <end position="17"/>
    </location>
</feature>
<feature type="compositionally biased region" description="Basic and acidic residues" evidence="1">
    <location>
        <begin position="104"/>
        <end position="132"/>
    </location>
</feature>
<evidence type="ECO:0000313" key="3">
    <source>
        <dbReference type="Proteomes" id="UP000266841"/>
    </source>
</evidence>
<protein>
    <submittedName>
        <fullName evidence="2">Uncharacterized protein</fullName>
    </submittedName>
</protein>
<feature type="compositionally biased region" description="Basic residues" evidence="1">
    <location>
        <begin position="18"/>
        <end position="44"/>
    </location>
</feature>
<proteinExistence type="predicted"/>
<feature type="region of interest" description="Disordered" evidence="1">
    <location>
        <begin position="1"/>
        <end position="64"/>
    </location>
</feature>
<dbReference type="eggNOG" id="ENOG502SYUV">
    <property type="taxonomic scope" value="Eukaryota"/>
</dbReference>
<reference evidence="2 3" key="1">
    <citation type="journal article" date="2012" name="Genome Biol.">
        <title>Genome and low-iron response of an oceanic diatom adapted to chronic iron limitation.</title>
        <authorList>
            <person name="Lommer M."/>
            <person name="Specht M."/>
            <person name="Roy A.S."/>
            <person name="Kraemer L."/>
            <person name="Andreson R."/>
            <person name="Gutowska M.A."/>
            <person name="Wolf J."/>
            <person name="Bergner S.V."/>
            <person name="Schilhabel M.B."/>
            <person name="Klostermeier U.C."/>
            <person name="Beiko R.G."/>
            <person name="Rosenstiel P."/>
            <person name="Hippler M."/>
            <person name="Laroche J."/>
        </authorList>
    </citation>
    <scope>NUCLEOTIDE SEQUENCE [LARGE SCALE GENOMIC DNA]</scope>
    <source>
        <strain evidence="2 3">CCMP1005</strain>
    </source>
</reference>
<gene>
    <name evidence="2" type="ORF">THAOC_17165</name>
</gene>
<dbReference type="AlphaFoldDB" id="K0S827"/>
<evidence type="ECO:0000313" key="2">
    <source>
        <dbReference type="EMBL" id="EJK62228.1"/>
    </source>
</evidence>
<comment type="caution">
    <text evidence="2">The sequence shown here is derived from an EMBL/GenBank/DDBJ whole genome shotgun (WGS) entry which is preliminary data.</text>
</comment>
<dbReference type="EMBL" id="AGNL01019026">
    <property type="protein sequence ID" value="EJK62228.1"/>
    <property type="molecule type" value="Genomic_DNA"/>
</dbReference>
<feature type="compositionally biased region" description="Basic and acidic residues" evidence="1">
    <location>
        <begin position="45"/>
        <end position="64"/>
    </location>
</feature>
<dbReference type="Proteomes" id="UP000266841">
    <property type="component" value="Unassembled WGS sequence"/>
</dbReference>
<sequence length="156" mass="18751">RSREREDRPEQAGEARRGRSRTRRRRRSRTRRRPWTWRGRGRGRGQRDKEKTRRQRFDHYTKEGNYKWHPKEQLNYVWVKYTDHPEGNPVAYYHPKRVPSKFHPQMDNRGIKCDDSGRREKSPKRKPIEASEGKSATKKKPSKAPSSSSRGEGRQQ</sequence>
<name>K0S827_THAOC</name>
<feature type="region of interest" description="Disordered" evidence="1">
    <location>
        <begin position="92"/>
        <end position="156"/>
    </location>
</feature>